<gene>
    <name evidence="2" type="ORF">CPB84DRAFT_1790477</name>
</gene>
<reference evidence="2" key="1">
    <citation type="submission" date="2020-11" db="EMBL/GenBank/DDBJ databases">
        <authorList>
            <consortium name="DOE Joint Genome Institute"/>
            <person name="Ahrendt S."/>
            <person name="Riley R."/>
            <person name="Andreopoulos W."/>
            <person name="LaButti K."/>
            <person name="Pangilinan J."/>
            <person name="Ruiz-duenas F.J."/>
            <person name="Barrasa J.M."/>
            <person name="Sanchez-Garcia M."/>
            <person name="Camarero S."/>
            <person name="Miyauchi S."/>
            <person name="Serrano A."/>
            <person name="Linde D."/>
            <person name="Babiker R."/>
            <person name="Drula E."/>
            <person name="Ayuso-Fernandez I."/>
            <person name="Pacheco R."/>
            <person name="Padilla G."/>
            <person name="Ferreira P."/>
            <person name="Barriuso J."/>
            <person name="Kellner H."/>
            <person name="Castanera R."/>
            <person name="Alfaro M."/>
            <person name="Ramirez L."/>
            <person name="Pisabarro A.G."/>
            <person name="Kuo A."/>
            <person name="Tritt A."/>
            <person name="Lipzen A."/>
            <person name="He G."/>
            <person name="Yan M."/>
            <person name="Ng V."/>
            <person name="Cullen D."/>
            <person name="Martin F."/>
            <person name="Rosso M.-N."/>
            <person name="Henrissat B."/>
            <person name="Hibbett D."/>
            <person name="Martinez A.T."/>
            <person name="Grigoriev I.V."/>
        </authorList>
    </citation>
    <scope>NUCLEOTIDE SEQUENCE</scope>
    <source>
        <strain evidence="2">AH 44721</strain>
    </source>
</reference>
<name>A0A9P5NH08_GYMJU</name>
<proteinExistence type="predicted"/>
<feature type="region of interest" description="Disordered" evidence="1">
    <location>
        <begin position="62"/>
        <end position="200"/>
    </location>
</feature>
<feature type="region of interest" description="Disordered" evidence="1">
    <location>
        <begin position="228"/>
        <end position="268"/>
    </location>
</feature>
<feature type="compositionally biased region" description="Basic and acidic residues" evidence="1">
    <location>
        <begin position="252"/>
        <end position="268"/>
    </location>
</feature>
<feature type="compositionally biased region" description="Basic residues" evidence="1">
    <location>
        <begin position="168"/>
        <end position="177"/>
    </location>
</feature>
<dbReference type="EMBL" id="JADNYJ010000119">
    <property type="protein sequence ID" value="KAF8882914.1"/>
    <property type="molecule type" value="Genomic_DNA"/>
</dbReference>
<dbReference type="AlphaFoldDB" id="A0A9P5NH08"/>
<protein>
    <submittedName>
        <fullName evidence="2">Uncharacterized protein</fullName>
    </submittedName>
</protein>
<evidence type="ECO:0000313" key="2">
    <source>
        <dbReference type="EMBL" id="KAF8882914.1"/>
    </source>
</evidence>
<accession>A0A9P5NH08</accession>
<sequence length="308" mass="33860">MGSVFMVQAQADSPLPFCPSKSMGHAMDVDSSGFSQPSLPPSHFMTLSAPSDVHDLLPRPRIELPHTGNGHAQGTVPPTEYTASSTGTSQPFQPPSYSVASISDVDRVPRPPASNANPIVQDTRARPNTGGYRHPEEYAVTFTKDASQQGATEHPPNRQAPRPTRQSKTSRLHRPRRTQGNPYPQLPSLPPSEGTRPVSVPFIHIPLPKFNARGNSNQIQQAEPTKSQLTTMTPGPSHQGHHYPSVQSFGKGKKEDLNHTHHRSDLRQGEIERQIQRCHWLRATGWQTSLQQGVVEQNQFLAGHHGGR</sequence>
<comment type="caution">
    <text evidence="2">The sequence shown here is derived from an EMBL/GenBank/DDBJ whole genome shotgun (WGS) entry which is preliminary data.</text>
</comment>
<evidence type="ECO:0000256" key="1">
    <source>
        <dbReference type="SAM" id="MobiDB-lite"/>
    </source>
</evidence>
<evidence type="ECO:0000313" key="3">
    <source>
        <dbReference type="Proteomes" id="UP000724874"/>
    </source>
</evidence>
<keyword evidence="3" id="KW-1185">Reference proteome</keyword>
<dbReference type="Proteomes" id="UP000724874">
    <property type="component" value="Unassembled WGS sequence"/>
</dbReference>
<feature type="compositionally biased region" description="Polar residues" evidence="1">
    <location>
        <begin position="81"/>
        <end position="101"/>
    </location>
</feature>
<organism evidence="2 3">
    <name type="scientific">Gymnopilus junonius</name>
    <name type="common">Spectacular rustgill mushroom</name>
    <name type="synonym">Gymnopilus spectabilis subsp. junonius</name>
    <dbReference type="NCBI Taxonomy" id="109634"/>
    <lineage>
        <taxon>Eukaryota</taxon>
        <taxon>Fungi</taxon>
        <taxon>Dikarya</taxon>
        <taxon>Basidiomycota</taxon>
        <taxon>Agaricomycotina</taxon>
        <taxon>Agaricomycetes</taxon>
        <taxon>Agaricomycetidae</taxon>
        <taxon>Agaricales</taxon>
        <taxon>Agaricineae</taxon>
        <taxon>Hymenogastraceae</taxon>
        <taxon>Gymnopilus</taxon>
    </lineage>
</organism>